<dbReference type="GeneID" id="28816965"/>
<dbReference type="AlphaFoldDB" id="A0A132B370"/>
<evidence type="ECO:0000313" key="3">
    <source>
        <dbReference type="Proteomes" id="UP000070700"/>
    </source>
</evidence>
<evidence type="ECO:0000259" key="1">
    <source>
        <dbReference type="Pfam" id="PF14420"/>
    </source>
</evidence>
<dbReference type="KEGG" id="psco:LY89DRAFT_396785"/>
<protein>
    <recommendedName>
        <fullName evidence="1">Clr5 domain-containing protein</fullName>
    </recommendedName>
</protein>
<dbReference type="EMBL" id="KQ947443">
    <property type="protein sequence ID" value="KUJ06781.1"/>
    <property type="molecule type" value="Genomic_DNA"/>
</dbReference>
<keyword evidence="3" id="KW-1185">Reference proteome</keyword>
<dbReference type="Proteomes" id="UP000070700">
    <property type="component" value="Unassembled WGS sequence"/>
</dbReference>
<sequence length="561" mass="63522">MVVNLSFQHISNPLPHRKVATISSWKLQQVSKYSPLVNSSNMETGQSQNNVTAAFSFIPVTQPHHPQPQGFSKKDWEDLKPVIQTQYLEHRQTIGQLSQYLKENHGYKPTKRQLLSRISAWGFEKNVKKTERRQLIQKHRDELENSEFAPRNLRGRTIKKEKLIRWVRQEEGEVGGSMIDDSDEVILATMEAPKEPTTENTSVADNQSAPDNLIDDLEVVSSAHSEHYPFGQGCIDVIGSPRLTGLFGLLTIEEFGGIPDLDLSSNNFEGVNMSDVDLMDLCNGSDSDVGEVLPENDSRLVNFTSPAKTSRLDKLLETWTQSGLQFELYPFPESSNRSFDTRYFTSNTSALPKMSESECLTKFRKLRHLAVVEVSNLAGRMMTIAKGLYMSRDFASAERWYRRIVTAKQKIRWHKPEETLQACLAVLSCLRHQGRYSESQQLHNDLHAKIEVILGNDHRISIRSQELKAEILYYLGHSAESEAIDRQILQIQLSSFGVRHAETLTSLGNLGSDLVRHKRCPEAQRLLEAVISFRYQAMKAPGAIANNELGFLYSMTCLASI</sequence>
<reference evidence="2 3" key="1">
    <citation type="submission" date="2015-10" db="EMBL/GenBank/DDBJ databases">
        <title>Full genome of DAOMC 229536 Phialocephala scopiformis, a fungal endophyte of spruce producing the potent anti-insectan compound rugulosin.</title>
        <authorList>
            <consortium name="DOE Joint Genome Institute"/>
            <person name="Walker A.K."/>
            <person name="Frasz S.L."/>
            <person name="Seifert K.A."/>
            <person name="Miller J.D."/>
            <person name="Mondo S.J."/>
            <person name="Labutti K."/>
            <person name="Lipzen A."/>
            <person name="Dockter R."/>
            <person name="Kennedy M."/>
            <person name="Grigoriev I.V."/>
            <person name="Spatafora J.W."/>
        </authorList>
    </citation>
    <scope>NUCLEOTIDE SEQUENCE [LARGE SCALE GENOMIC DNA]</scope>
    <source>
        <strain evidence="2 3">CBS 120377</strain>
    </source>
</reference>
<dbReference type="InParanoid" id="A0A132B370"/>
<dbReference type="Pfam" id="PF13424">
    <property type="entry name" value="TPR_12"/>
    <property type="match status" value="1"/>
</dbReference>
<feature type="domain" description="Clr5" evidence="1">
    <location>
        <begin position="72"/>
        <end position="125"/>
    </location>
</feature>
<dbReference type="PANTHER" id="PTHR38788:SF3">
    <property type="entry name" value="CLR5 DOMAIN-CONTAINING PROTEIN"/>
    <property type="match status" value="1"/>
</dbReference>
<dbReference type="Pfam" id="PF14420">
    <property type="entry name" value="Clr5"/>
    <property type="match status" value="1"/>
</dbReference>
<dbReference type="InterPro" id="IPR011990">
    <property type="entry name" value="TPR-like_helical_dom_sf"/>
</dbReference>
<dbReference type="RefSeq" id="XP_018061136.1">
    <property type="nucleotide sequence ID" value="XM_018207239.1"/>
</dbReference>
<dbReference type="OrthoDB" id="3521172at2759"/>
<organism evidence="2 3">
    <name type="scientific">Mollisia scopiformis</name>
    <name type="common">Conifer needle endophyte fungus</name>
    <name type="synonym">Phialocephala scopiformis</name>
    <dbReference type="NCBI Taxonomy" id="149040"/>
    <lineage>
        <taxon>Eukaryota</taxon>
        <taxon>Fungi</taxon>
        <taxon>Dikarya</taxon>
        <taxon>Ascomycota</taxon>
        <taxon>Pezizomycotina</taxon>
        <taxon>Leotiomycetes</taxon>
        <taxon>Helotiales</taxon>
        <taxon>Mollisiaceae</taxon>
        <taxon>Mollisia</taxon>
    </lineage>
</organism>
<gene>
    <name evidence="2" type="ORF">LY89DRAFT_396785</name>
</gene>
<dbReference type="PANTHER" id="PTHR38788">
    <property type="entry name" value="CLR5 DOMAIN-CONTAINING PROTEIN"/>
    <property type="match status" value="1"/>
</dbReference>
<dbReference type="InterPro" id="IPR025676">
    <property type="entry name" value="Clr5_dom"/>
</dbReference>
<proteinExistence type="predicted"/>
<dbReference type="Gene3D" id="1.25.40.10">
    <property type="entry name" value="Tetratricopeptide repeat domain"/>
    <property type="match status" value="1"/>
</dbReference>
<accession>A0A132B370</accession>
<name>A0A132B370_MOLSC</name>
<evidence type="ECO:0000313" key="2">
    <source>
        <dbReference type="EMBL" id="KUJ06781.1"/>
    </source>
</evidence>